<evidence type="ECO:0000256" key="1">
    <source>
        <dbReference type="ARBA" id="ARBA00022490"/>
    </source>
</evidence>
<dbReference type="EMBL" id="JAUSUD010000013">
    <property type="protein sequence ID" value="MDQ0231520.1"/>
    <property type="molecule type" value="Genomic_DNA"/>
</dbReference>
<reference evidence="6 7" key="1">
    <citation type="submission" date="2023-07" db="EMBL/GenBank/DDBJ databases">
        <title>Genomic Encyclopedia of Type Strains, Phase IV (KMG-IV): sequencing the most valuable type-strain genomes for metagenomic binning, comparative biology and taxonomic classification.</title>
        <authorList>
            <person name="Goeker M."/>
        </authorList>
    </citation>
    <scope>NUCLEOTIDE SEQUENCE [LARGE SCALE GENOMIC DNA]</scope>
    <source>
        <strain evidence="6 7">DSM 29005</strain>
    </source>
</reference>
<evidence type="ECO:0000256" key="4">
    <source>
        <dbReference type="ARBA" id="ARBA00023163"/>
    </source>
</evidence>
<sequence length="159" mass="18802">MFNKEMGYEIMKLYLNIDKSTKETKITIEAPEINERIQKLIDFLQSEETEFIVGKKGDMQYILKPFDIHYFHTEKDRVFAVTATDSYILKEKLYELEALLPAHKFIRLSKSVIANLYELSRFEASFNGTLCVYFKSGKKEYVSRTYVPAIREALKFNRR</sequence>
<keyword evidence="2" id="KW-0805">Transcription regulation</keyword>
<dbReference type="PANTHER" id="PTHR37299">
    <property type="entry name" value="TRANSCRIPTIONAL REGULATOR-RELATED"/>
    <property type="match status" value="1"/>
</dbReference>
<dbReference type="SMART" id="SM00850">
    <property type="entry name" value="LytTR"/>
    <property type="match status" value="1"/>
</dbReference>
<name>A0ABT9ZGV3_9BACI</name>
<dbReference type="Pfam" id="PF04397">
    <property type="entry name" value="LytTR"/>
    <property type="match status" value="1"/>
</dbReference>
<dbReference type="GO" id="GO:0003677">
    <property type="term" value="F:DNA binding"/>
    <property type="evidence" value="ECO:0007669"/>
    <property type="project" value="UniProtKB-KW"/>
</dbReference>
<proteinExistence type="predicted"/>
<feature type="domain" description="HTH LytTR-type" evidence="5">
    <location>
        <begin position="52"/>
        <end position="156"/>
    </location>
</feature>
<evidence type="ECO:0000256" key="3">
    <source>
        <dbReference type="ARBA" id="ARBA00023125"/>
    </source>
</evidence>
<dbReference type="InterPro" id="IPR007492">
    <property type="entry name" value="LytTR_DNA-bd_dom"/>
</dbReference>
<keyword evidence="4" id="KW-0804">Transcription</keyword>
<protein>
    <submittedName>
        <fullName evidence="6">DNA-binding LytR/AlgR family response regulator</fullName>
    </submittedName>
</protein>
<evidence type="ECO:0000256" key="2">
    <source>
        <dbReference type="ARBA" id="ARBA00023015"/>
    </source>
</evidence>
<accession>A0ABT9ZGV3</accession>
<evidence type="ECO:0000313" key="6">
    <source>
        <dbReference type="EMBL" id="MDQ0231520.1"/>
    </source>
</evidence>
<dbReference type="PROSITE" id="PS50930">
    <property type="entry name" value="HTH_LYTTR"/>
    <property type="match status" value="1"/>
</dbReference>
<dbReference type="InterPro" id="IPR046947">
    <property type="entry name" value="LytR-like"/>
</dbReference>
<dbReference type="Proteomes" id="UP001234495">
    <property type="component" value="Unassembled WGS sequence"/>
</dbReference>
<evidence type="ECO:0000259" key="5">
    <source>
        <dbReference type="PROSITE" id="PS50930"/>
    </source>
</evidence>
<comment type="caution">
    <text evidence="6">The sequence shown here is derived from an EMBL/GenBank/DDBJ whole genome shotgun (WGS) entry which is preliminary data.</text>
</comment>
<dbReference type="PANTHER" id="PTHR37299:SF2">
    <property type="entry name" value="HTH LYTTR-TYPE DOMAIN-CONTAINING PROTEIN"/>
    <property type="match status" value="1"/>
</dbReference>
<keyword evidence="7" id="KW-1185">Reference proteome</keyword>
<dbReference type="Gene3D" id="2.40.50.1020">
    <property type="entry name" value="LytTr DNA-binding domain"/>
    <property type="match status" value="1"/>
</dbReference>
<keyword evidence="1" id="KW-0963">Cytoplasm</keyword>
<keyword evidence="3 6" id="KW-0238">DNA-binding</keyword>
<organism evidence="6 7">
    <name type="scientific">Metabacillus malikii</name>
    <dbReference type="NCBI Taxonomy" id="1504265"/>
    <lineage>
        <taxon>Bacteria</taxon>
        <taxon>Bacillati</taxon>
        <taxon>Bacillota</taxon>
        <taxon>Bacilli</taxon>
        <taxon>Bacillales</taxon>
        <taxon>Bacillaceae</taxon>
        <taxon>Metabacillus</taxon>
    </lineage>
</organism>
<evidence type="ECO:0000313" key="7">
    <source>
        <dbReference type="Proteomes" id="UP001234495"/>
    </source>
</evidence>
<gene>
    <name evidence="6" type="ORF">J2S19_002803</name>
</gene>